<feature type="region of interest" description="Disordered" evidence="1">
    <location>
        <begin position="150"/>
        <end position="172"/>
    </location>
</feature>
<accession>A0AA35WQE5</accession>
<evidence type="ECO:0000256" key="1">
    <source>
        <dbReference type="SAM" id="MobiDB-lite"/>
    </source>
</evidence>
<reference evidence="2" key="1">
    <citation type="submission" date="2023-03" db="EMBL/GenBank/DDBJ databases">
        <authorList>
            <person name="Steffen K."/>
            <person name="Cardenas P."/>
        </authorList>
    </citation>
    <scope>NUCLEOTIDE SEQUENCE</scope>
</reference>
<dbReference type="EMBL" id="CASHTH010001959">
    <property type="protein sequence ID" value="CAI8022497.1"/>
    <property type="molecule type" value="Genomic_DNA"/>
</dbReference>
<dbReference type="AlphaFoldDB" id="A0AA35WQE5"/>
<feature type="region of interest" description="Disordered" evidence="1">
    <location>
        <begin position="692"/>
        <end position="717"/>
    </location>
</feature>
<protein>
    <submittedName>
        <fullName evidence="2">KICSTOR complex protein SZT2</fullName>
    </submittedName>
</protein>
<evidence type="ECO:0000313" key="3">
    <source>
        <dbReference type="Proteomes" id="UP001174909"/>
    </source>
</evidence>
<feature type="region of interest" description="Disordered" evidence="1">
    <location>
        <begin position="236"/>
        <end position="255"/>
    </location>
</feature>
<gene>
    <name evidence="2" type="ORF">GBAR_LOCUS13204</name>
</gene>
<dbReference type="PANTHER" id="PTHR14918:SF3">
    <property type="entry name" value="KICSTOR COMPLEX PROTEIN SZT2"/>
    <property type="match status" value="1"/>
</dbReference>
<proteinExistence type="predicted"/>
<feature type="compositionally biased region" description="Basic and acidic residues" evidence="1">
    <location>
        <begin position="163"/>
        <end position="172"/>
    </location>
</feature>
<dbReference type="InterPro" id="IPR033228">
    <property type="entry name" value="SZT2"/>
</dbReference>
<sequence length="1141" mass="128691">MCLSAGLPAELHQDLLFLYIRPHTQGRGMAVFSVSLADSSGRLVPPQPSEVSPREGGWNPANLDLTLSVCAQGTEAVLEDDQESPDRDEGYQLKIDIWEKGNVGITDLSAKLHLCLKQALCDHILELYFLPQPIARIDEMLQFEDSPSATSPFVVLEPSPPEPSRRESLDSPRRTLFEKGEVRVPSALGFFPQRSHESGGVLSPDTPVQGEPHRSRCDTVSVAAAMDDVFHSLDTSGKDDTTFDPPSEVASSTAGLEAASSTAGLTWQEKELNRRETEAIDAYQREAHHGRQGVLENTYSSLIPQHFAETRRLSSRSVAHYSFPLLGSYSSEVFLNETLSFCSVLCPDLSLSVFRLGSNGVYAHHTPQKTSRIRSAVEVEETKFVAVGRNLRQWDEARSPDVVEIRLTQPWIDAQTKQSLQMFHPLDSKKISKTVDYPLTSLAKDRPCFIPRQRLLLLSLSHKMAELWLYNLSEELVTQMRNRLDGLNKWQQTRVGFLHHLLAQKMGLFQHTRAQDLREWTTLAAKHCSSLQDTVILYRNPAPVSTASSQRQQRPQPIPALESLYQEAVPTGHTPHTMDPVYNHGHQVRESHAHFRKTYESRDLLGKVFTSWPNQSGAGAVPVEASLIRQLKRLARLLHFCSSRLSLRPPPAPPGHTPMPARTAWFDGIRNEALSQYIQYLKTLNFEEITERASPQLQPRRGGGGSHTPTRLPQPSPPVSALPHKFYKCMQRSWTHGIILVELTFVEERFDVKLLTLESSRLNGQKSLNPEAHSLFSSECARYKDLIHLHSFMHDFHLGVVLGMVSGEREIPEWLDLKAFLEQFTRENKHPLTFNRHRLERGQIKVPLPSVKPTQLYHHILAHSDVFDMHTLELGPAGGTSTGSSSTSSICLHIDVSPQSLGPTTSPQLSKLLQDAHESYSIHVVAMCEDANPHCLVLAFYLLLVNLRDKFPRLTRDHHSSSIILAPLSSQYNILPSPDELAQQSSETELHLSVRKRRMKLGLDPHQRSVSSQLVVDGALIAEHMRSLQGHFEGVVKNALHHMKRDELWKRMLYGGHKTDPSKPAMMQASFEQLRCDEFRDLLRLVTVCPLEKLDPQLSALRRQTKKWFRRLMRFAQNLSSTYTSVQWKYNSSAKTNLNSV</sequence>
<comment type="caution">
    <text evidence="2">The sequence shown here is derived from an EMBL/GenBank/DDBJ whole genome shotgun (WGS) entry which is preliminary data.</text>
</comment>
<organism evidence="2 3">
    <name type="scientific">Geodia barretti</name>
    <name type="common">Barrett's horny sponge</name>
    <dbReference type="NCBI Taxonomy" id="519541"/>
    <lineage>
        <taxon>Eukaryota</taxon>
        <taxon>Metazoa</taxon>
        <taxon>Porifera</taxon>
        <taxon>Demospongiae</taxon>
        <taxon>Heteroscleromorpha</taxon>
        <taxon>Tetractinellida</taxon>
        <taxon>Astrophorina</taxon>
        <taxon>Geodiidae</taxon>
        <taxon>Geodia</taxon>
    </lineage>
</organism>
<keyword evidence="3" id="KW-1185">Reference proteome</keyword>
<name>A0AA35WQE5_GEOBA</name>
<dbReference type="PANTHER" id="PTHR14918">
    <property type="entry name" value="KICSTOR COMPLEX PROTEIN SZT2"/>
    <property type="match status" value="1"/>
</dbReference>
<dbReference type="GO" id="GO:0005777">
    <property type="term" value="C:peroxisome"/>
    <property type="evidence" value="ECO:0007669"/>
    <property type="project" value="InterPro"/>
</dbReference>
<evidence type="ECO:0000313" key="2">
    <source>
        <dbReference type="EMBL" id="CAI8022497.1"/>
    </source>
</evidence>
<feature type="region of interest" description="Disordered" evidence="1">
    <location>
        <begin position="194"/>
        <end position="214"/>
    </location>
</feature>
<dbReference type="Proteomes" id="UP001174909">
    <property type="component" value="Unassembled WGS sequence"/>
</dbReference>